<protein>
    <submittedName>
        <fullName evidence="9">AEC family transporter</fullName>
    </submittedName>
</protein>
<evidence type="ECO:0000256" key="6">
    <source>
        <dbReference type="ARBA" id="ARBA00022989"/>
    </source>
</evidence>
<dbReference type="Proteomes" id="UP000325957">
    <property type="component" value="Unassembled WGS sequence"/>
</dbReference>
<dbReference type="Pfam" id="PF03547">
    <property type="entry name" value="Mem_trans"/>
    <property type="match status" value="1"/>
</dbReference>
<dbReference type="GO" id="GO:0005886">
    <property type="term" value="C:plasma membrane"/>
    <property type="evidence" value="ECO:0007669"/>
    <property type="project" value="UniProtKB-SubCell"/>
</dbReference>
<feature type="transmembrane region" description="Helical" evidence="8">
    <location>
        <begin position="157"/>
        <end position="183"/>
    </location>
</feature>
<evidence type="ECO:0000256" key="8">
    <source>
        <dbReference type="SAM" id="Phobius"/>
    </source>
</evidence>
<evidence type="ECO:0000256" key="1">
    <source>
        <dbReference type="ARBA" id="ARBA00004651"/>
    </source>
</evidence>
<dbReference type="OrthoDB" id="5405318at2"/>
<dbReference type="Gene3D" id="1.20.1530.20">
    <property type="match status" value="1"/>
</dbReference>
<dbReference type="InterPro" id="IPR004776">
    <property type="entry name" value="Mem_transp_PIN-like"/>
</dbReference>
<feature type="transmembrane region" description="Helical" evidence="8">
    <location>
        <begin position="65"/>
        <end position="82"/>
    </location>
</feature>
<dbReference type="PANTHER" id="PTHR36838:SF3">
    <property type="entry name" value="TRANSPORTER AUXIN EFFLUX CARRIER EC FAMILY"/>
    <property type="match status" value="1"/>
</dbReference>
<proteinExistence type="inferred from homology"/>
<dbReference type="InterPro" id="IPR038770">
    <property type="entry name" value="Na+/solute_symporter_sf"/>
</dbReference>
<comment type="similarity">
    <text evidence="2">Belongs to the auxin efflux carrier (TC 2.A.69) family.</text>
</comment>
<keyword evidence="3" id="KW-0813">Transport</keyword>
<dbReference type="RefSeq" id="WP_158032788.1">
    <property type="nucleotide sequence ID" value="NZ_ML708611.1"/>
</dbReference>
<evidence type="ECO:0000256" key="5">
    <source>
        <dbReference type="ARBA" id="ARBA00022692"/>
    </source>
</evidence>
<feature type="transmembrane region" description="Helical" evidence="8">
    <location>
        <begin position="321"/>
        <end position="340"/>
    </location>
</feature>
<dbReference type="EMBL" id="SZWF01000002">
    <property type="protein sequence ID" value="KAA9395363.1"/>
    <property type="molecule type" value="Genomic_DNA"/>
</dbReference>
<comment type="caution">
    <text evidence="9">The sequence shown here is derived from an EMBL/GenBank/DDBJ whole genome shotgun (WGS) entry which is preliminary data.</text>
</comment>
<feature type="transmembrane region" description="Helical" evidence="8">
    <location>
        <begin position="227"/>
        <end position="246"/>
    </location>
</feature>
<keyword evidence="5 8" id="KW-0812">Transmembrane</keyword>
<gene>
    <name evidence="9" type="ORF">FCK90_02895</name>
</gene>
<reference evidence="9 10" key="1">
    <citation type="submission" date="2019-05" db="EMBL/GenBank/DDBJ databases">
        <title>Kocuria coralli sp. nov., a novel actinobacterium isolated from coral reef seawater.</title>
        <authorList>
            <person name="Li J."/>
        </authorList>
    </citation>
    <scope>NUCLEOTIDE SEQUENCE [LARGE SCALE GENOMIC DNA]</scope>
    <source>
        <strain evidence="9 10">SCSIO 13007</strain>
    </source>
</reference>
<keyword evidence="4" id="KW-1003">Cell membrane</keyword>
<evidence type="ECO:0000256" key="7">
    <source>
        <dbReference type="ARBA" id="ARBA00023136"/>
    </source>
</evidence>
<evidence type="ECO:0000256" key="4">
    <source>
        <dbReference type="ARBA" id="ARBA00022475"/>
    </source>
</evidence>
<comment type="subcellular location">
    <subcellularLocation>
        <location evidence="1">Cell membrane</location>
        <topology evidence="1">Multi-pass membrane protein</topology>
    </subcellularLocation>
</comment>
<organism evidence="9 10">
    <name type="scientific">Kocuria coralli</name>
    <dbReference type="NCBI Taxonomy" id="1461025"/>
    <lineage>
        <taxon>Bacteria</taxon>
        <taxon>Bacillati</taxon>
        <taxon>Actinomycetota</taxon>
        <taxon>Actinomycetes</taxon>
        <taxon>Micrococcales</taxon>
        <taxon>Micrococcaceae</taxon>
        <taxon>Kocuria</taxon>
    </lineage>
</organism>
<evidence type="ECO:0000256" key="3">
    <source>
        <dbReference type="ARBA" id="ARBA00022448"/>
    </source>
</evidence>
<name>A0A5J5L0K1_9MICC</name>
<feature type="transmembrane region" description="Helical" evidence="8">
    <location>
        <begin position="288"/>
        <end position="309"/>
    </location>
</feature>
<sequence>MAGVLAGFAVIWTIILVGSLVGRSGVLGEGSQRTLSQFSFWVASPCLLFLTVAEADIAVILSAPLAVALMSAWSTVALWWALQWGYSALRRRRSAPARGDGEPKRPAPTVRDGVRIADGEHRPGLGQVVMSGQAASQVNSANLGIPLTTFVLGDASYVVPVILFQLAINTPVYLTVMDIVVLGRRPNVLSILRSVITNPMVMGSLLGVLFAATGWQLPEIALQPVELIAGAAIPCMLAAFGMSLTQHKPLQGPRSHKLQVLVLSVLKLLVMPALAWLFGLALGLEGSALFGVVLMASLPTAQNVYVAAVRYRTAQPISRDVVLVTSVIAMLTMALVALILA</sequence>
<dbReference type="GO" id="GO:0055085">
    <property type="term" value="P:transmembrane transport"/>
    <property type="evidence" value="ECO:0007669"/>
    <property type="project" value="InterPro"/>
</dbReference>
<keyword evidence="10" id="KW-1185">Reference proteome</keyword>
<keyword evidence="7 8" id="KW-0472">Membrane</keyword>
<dbReference type="AlphaFoldDB" id="A0A5J5L0K1"/>
<keyword evidence="6 8" id="KW-1133">Transmembrane helix</keyword>
<evidence type="ECO:0000313" key="9">
    <source>
        <dbReference type="EMBL" id="KAA9395363.1"/>
    </source>
</evidence>
<evidence type="ECO:0000313" key="10">
    <source>
        <dbReference type="Proteomes" id="UP000325957"/>
    </source>
</evidence>
<dbReference type="PANTHER" id="PTHR36838">
    <property type="entry name" value="AUXIN EFFLUX CARRIER FAMILY PROTEIN"/>
    <property type="match status" value="1"/>
</dbReference>
<accession>A0A5J5L0K1</accession>
<evidence type="ECO:0000256" key="2">
    <source>
        <dbReference type="ARBA" id="ARBA00010145"/>
    </source>
</evidence>
<feature type="transmembrane region" description="Helical" evidence="8">
    <location>
        <begin position="258"/>
        <end position="282"/>
    </location>
</feature>
<feature type="transmembrane region" description="Helical" evidence="8">
    <location>
        <begin position="195"/>
        <end position="215"/>
    </location>
</feature>